<dbReference type="InterPro" id="IPR037238">
    <property type="entry name" value="YbiA-like_sf"/>
</dbReference>
<dbReference type="EMBL" id="UINC01018583">
    <property type="protein sequence ID" value="SVA78187.1"/>
    <property type="molecule type" value="Genomic_DNA"/>
</dbReference>
<feature type="coiled-coil region" evidence="1">
    <location>
        <begin position="829"/>
        <end position="856"/>
    </location>
</feature>
<feature type="region of interest" description="Disordered" evidence="2">
    <location>
        <begin position="1290"/>
        <end position="1312"/>
    </location>
</feature>
<gene>
    <name evidence="3" type="ORF">METZ01_LOCUS131041</name>
</gene>
<evidence type="ECO:0000256" key="1">
    <source>
        <dbReference type="SAM" id="Coils"/>
    </source>
</evidence>
<evidence type="ECO:0000313" key="3">
    <source>
        <dbReference type="EMBL" id="SVA78187.1"/>
    </source>
</evidence>
<evidence type="ECO:0000256" key="2">
    <source>
        <dbReference type="SAM" id="MobiDB-lite"/>
    </source>
</evidence>
<organism evidence="3">
    <name type="scientific">marine metagenome</name>
    <dbReference type="NCBI Taxonomy" id="408172"/>
    <lineage>
        <taxon>unclassified sequences</taxon>
        <taxon>metagenomes</taxon>
        <taxon>ecological metagenomes</taxon>
    </lineage>
</organism>
<proteinExistence type="predicted"/>
<dbReference type="Gene3D" id="1.10.357.40">
    <property type="entry name" value="YbiA-like"/>
    <property type="match status" value="1"/>
</dbReference>
<protein>
    <submittedName>
        <fullName evidence="3">Uncharacterized protein</fullName>
    </submittedName>
</protein>
<reference evidence="3" key="1">
    <citation type="submission" date="2018-05" db="EMBL/GenBank/DDBJ databases">
        <authorList>
            <person name="Lanie J.A."/>
            <person name="Ng W.-L."/>
            <person name="Kazmierczak K.M."/>
            <person name="Andrzejewski T.M."/>
            <person name="Davidsen T.M."/>
            <person name="Wayne K.J."/>
            <person name="Tettelin H."/>
            <person name="Glass J.I."/>
            <person name="Rusch D."/>
            <person name="Podicherti R."/>
            <person name="Tsui H.-C.T."/>
            <person name="Winkler M.E."/>
        </authorList>
    </citation>
    <scope>NUCLEOTIDE SEQUENCE</scope>
</reference>
<feature type="non-terminal residue" evidence="3">
    <location>
        <position position="1525"/>
    </location>
</feature>
<feature type="non-terminal residue" evidence="3">
    <location>
        <position position="1"/>
    </location>
</feature>
<dbReference type="SUPFAM" id="SSF143990">
    <property type="entry name" value="YbiA-like"/>
    <property type="match status" value="1"/>
</dbReference>
<accession>A0A381YNU0</accession>
<name>A0A381YNU0_9ZZZZ</name>
<keyword evidence="1" id="KW-0175">Coiled coil</keyword>
<sequence length="1525" mass="174469">LHLFKDPETGKYTYNVKGDYTKIIDADKNEKIVLTSELVNARVDALNKPLSLLLRDDPKNPKNTQGRLPDQIVFTMMLSNLIFRQQSPNNNRWGDKDFAKQSFLFGGDNQTLNNNEEGQVGELGYGYHDSGADQGANIIALMDFSSKKIAKDHPHITQAGADAYFDSLGPGLGMMSMEIANGADMLFTIETHIWNFDDYNPDRTYNNTKDIKEDIRDPEKYGYKHLKVNPGVYKQFADRFKKPLKNIIEVVGANIDPNAGPLQKPPAVTTSIKGTFSSIFEEGEVFSALRKLQNAKWKKNAAMDTVSDLEDYKTMLWELMDIESEYETEMVDGKKQWIKDANGDRIPLHHYNKMQSIKSSNKDKKDVLDELLAANTREELNEFYFKYELQNHHRIMMTGRVNPQQSKIARFLLKSWKAQKYNEESLWQFKLAVAQNFGEKVDKKEFRETEADFETITNNENVLAAIDALTRLNSAKERNSAKDKKQATKDLATAMSAVKKDFPKGNISLLNAVTALSQYMSVKPDKRYKGNFRIEKNTSFESDLVFQIDGIANGWAMNVLQFPMWKDQELARKLAQVGNYFGKNNQHDLGQTGAYEELVELVKEGRDLGNGYSVAWKYYQKNYRNKKYPKLADNYLNDQGEPDFKKFANRYKVLSSSLDILYPALKDDEAMRDVLKYPFMMKMYGGGMKRISGDVTTDIIKDIYSQIGDMQRVYNELQKSKPDPKIVKQLKAEYEITVENIDQQVESFGYALEHLGGITQKEFKDAIEGNTARNLNINDQTLHAKISTTIAPRIDYGLDKLLGSSVIAPRTSVIQMGEMLHGVFITHYERAYKDKLAEVNAEYEKLAAEEDKYKRLADLITGQGDIEVEYPKTGQTYIVTNDNKIFNIKDKGRKRELKLPKAREEILDKALENIKSERANRTELTSREIRDLIQDASGDLIKVYPQFAGPLSRLAKNGSFYEGFVDLAKTKRVRTEKDFTDTGMQESKVSVFLKGKDGKRTERLTTTAQLQFIEPGVSALIRQIINMDAAILTQTVNGDPNLKLGKKFRLKDKGQLWQGDANLLLLHDAAMGTPGQLIPFGKNYNGNYMQFNKDNSIIEKTFDQLEKVLKITEILDNADITALQKSDKKEDKKTLEDIREGEARTKEALKVVKEIKRLYHDKFRQEEVKQLGKELTYFAKKHGLDHDKLKMGYTNASKTATPTRMDEIKKFIFNESRNNKFQKDWRDKNTLDELVAQNRAVKNNVLKFRRQLNETVSEEGGMESFQMYMPPGSLNDNGTVYKAEKAKVNESVRKARKKKPKAPEPPTTKPLNIWAGAGQNEILSNLANRPFTYKGNKYESVEHAYQTWKSGKFRQDIYNKNWGHNNKISGGKKVKTTMVEVPGQYAQEPWNVVLMTNIIRKSFQGGSKEAKAALKLLKESVGSPITHLGGKDPFWEKWFPTIMTELRNELFGEEKQPSGQALVDQIATEPVTIDYVPYTTKVWYRNPKDRKERSKQYTVTPDNKILNKDGKEIPALKKYSRHRNE</sequence>